<evidence type="ECO:0000256" key="5">
    <source>
        <dbReference type="RuleBase" id="RU003690"/>
    </source>
</evidence>
<gene>
    <name evidence="6" type="ORF">GZ78_13615</name>
</gene>
<evidence type="ECO:0000256" key="3">
    <source>
        <dbReference type="ARBA" id="ARBA00023295"/>
    </source>
</evidence>
<dbReference type="eggNOG" id="COG2723">
    <property type="taxonomic scope" value="Bacteria"/>
</dbReference>
<dbReference type="Pfam" id="PF00232">
    <property type="entry name" value="Glyco_hydro_1"/>
    <property type="match status" value="1"/>
</dbReference>
<protein>
    <submittedName>
        <fullName evidence="6">6-phospho-beta-glucosidase</fullName>
    </submittedName>
</protein>
<accession>A0A081NJ91</accession>
<dbReference type="OrthoDB" id="9765195at2"/>
<comment type="similarity">
    <text evidence="1 5">Belongs to the glycosyl hydrolase 1 family.</text>
</comment>
<keyword evidence="7" id="KW-1185">Reference proteome</keyword>
<dbReference type="GO" id="GO:0008422">
    <property type="term" value="F:beta-glucosidase activity"/>
    <property type="evidence" value="ECO:0007669"/>
    <property type="project" value="TreeGrafter"/>
</dbReference>
<dbReference type="InterPro" id="IPR001360">
    <property type="entry name" value="Glyco_hydro_1"/>
</dbReference>
<dbReference type="EMBL" id="JOKH01000002">
    <property type="protein sequence ID" value="KEQ18514.1"/>
    <property type="molecule type" value="Genomic_DNA"/>
</dbReference>
<dbReference type="GO" id="GO:0016052">
    <property type="term" value="P:carbohydrate catabolic process"/>
    <property type="evidence" value="ECO:0007669"/>
    <property type="project" value="TreeGrafter"/>
</dbReference>
<dbReference type="Gene3D" id="3.20.20.80">
    <property type="entry name" value="Glycosidases"/>
    <property type="match status" value="1"/>
</dbReference>
<evidence type="ECO:0000313" key="6">
    <source>
        <dbReference type="EMBL" id="KEQ18514.1"/>
    </source>
</evidence>
<dbReference type="SUPFAM" id="SSF51445">
    <property type="entry name" value="(Trans)glycosidases"/>
    <property type="match status" value="1"/>
</dbReference>
<dbReference type="InterPro" id="IPR017853">
    <property type="entry name" value="GH"/>
</dbReference>
<dbReference type="PANTHER" id="PTHR10353:SF139">
    <property type="entry name" value="6-PHOSPHO-BETA-GLUCOSIDASE GMUD"/>
    <property type="match status" value="1"/>
</dbReference>
<feature type="active site" description="Nucleophile" evidence="4">
    <location>
        <position position="367"/>
    </location>
</feature>
<organism evidence="6 7">
    <name type="scientific">Endozoicomonas numazuensis</name>
    <dbReference type="NCBI Taxonomy" id="1137799"/>
    <lineage>
        <taxon>Bacteria</taxon>
        <taxon>Pseudomonadati</taxon>
        <taxon>Pseudomonadota</taxon>
        <taxon>Gammaproteobacteria</taxon>
        <taxon>Oceanospirillales</taxon>
        <taxon>Endozoicomonadaceae</taxon>
        <taxon>Endozoicomonas</taxon>
    </lineage>
</organism>
<proteinExistence type="inferred from homology"/>
<name>A0A081NJ91_9GAMM</name>
<comment type="caution">
    <text evidence="6">The sequence shown here is derived from an EMBL/GenBank/DDBJ whole genome shotgun (WGS) entry which is preliminary data.</text>
</comment>
<dbReference type="AlphaFoldDB" id="A0A081NJ91"/>
<dbReference type="STRING" id="1137799.GZ78_13615"/>
<keyword evidence="2" id="KW-0378">Hydrolase</keyword>
<keyword evidence="3" id="KW-0326">Glycosidase</keyword>
<dbReference type="InterPro" id="IPR018120">
    <property type="entry name" value="Glyco_hydro_1_AS"/>
</dbReference>
<dbReference type="FunFam" id="3.20.20.80:FF:000004">
    <property type="entry name" value="Beta-glucosidase 6-phospho-beta-glucosidase"/>
    <property type="match status" value="1"/>
</dbReference>
<evidence type="ECO:0000256" key="1">
    <source>
        <dbReference type="ARBA" id="ARBA00010838"/>
    </source>
</evidence>
<dbReference type="PROSITE" id="PS00572">
    <property type="entry name" value="GLYCOSYL_HYDROL_F1_1"/>
    <property type="match status" value="1"/>
</dbReference>
<evidence type="ECO:0000256" key="4">
    <source>
        <dbReference type="PROSITE-ProRule" id="PRU10055"/>
    </source>
</evidence>
<dbReference type="Proteomes" id="UP000028073">
    <property type="component" value="Unassembled WGS sequence"/>
</dbReference>
<evidence type="ECO:0000256" key="2">
    <source>
        <dbReference type="ARBA" id="ARBA00022801"/>
    </source>
</evidence>
<dbReference type="PRINTS" id="PR00131">
    <property type="entry name" value="GLHYDRLASE1"/>
</dbReference>
<evidence type="ECO:0000313" key="7">
    <source>
        <dbReference type="Proteomes" id="UP000028073"/>
    </source>
</evidence>
<reference evidence="6 7" key="1">
    <citation type="submission" date="2014-06" db="EMBL/GenBank/DDBJ databases">
        <title>Whole Genome Sequences of Three Symbiotic Endozoicomonas Bacteria.</title>
        <authorList>
            <person name="Neave M.J."/>
            <person name="Apprill A."/>
            <person name="Voolstra C.R."/>
        </authorList>
    </citation>
    <scope>NUCLEOTIDE SEQUENCE [LARGE SCALE GENOMIC DNA]</scope>
    <source>
        <strain evidence="6 7">DSM 25634</strain>
    </source>
</reference>
<dbReference type="GO" id="GO:0005829">
    <property type="term" value="C:cytosol"/>
    <property type="evidence" value="ECO:0007669"/>
    <property type="project" value="TreeGrafter"/>
</dbReference>
<dbReference type="RefSeq" id="WP_034835928.1">
    <property type="nucleotide sequence ID" value="NZ_JOKH01000002.1"/>
</dbReference>
<dbReference type="PANTHER" id="PTHR10353">
    <property type="entry name" value="GLYCOSYL HYDROLASE"/>
    <property type="match status" value="1"/>
</dbReference>
<sequence>MSTPEHLFPENFWWGSATSATQCEGASREGGRGPNVWDFWHEKEPGKFHNQVGSCEASTFYKNYKNDIALMKELGHNSFRTSISWSRLIPAGTGEVNPEAVAFYNNMIDELIKQGIEPVINLFHFDLPVPLVEKGGWESRETVEAFAEYAEKCFELFGHKVNYWFTQNEPIVPVEAGYLNVYHWPCVVDFKRAAQVAYHSILANACAIERYRKAGLDGKIGIILNLSPTYARSDSPEDQKAAHMADLFCTRAFLDPVTKGAYPRELVELLKEHDQLPAYDKADLEIIAANTIDVLGFNYYQPRRVKSRDVAPAADAPFVPENFYDFYEMPGRKMNEHRGWEIYEKGIYDTLLDLRDNYDNIEVYISENGMGVEGEKRFEVDGQIQDDYRIDFISDHLKWIHKASEEGSRVRGYHLWTFIDCWSWLNAYKNRYGFVSLDLETQERTIKKSGLWFRDVAQQNGF</sequence>